<reference evidence="4" key="1">
    <citation type="journal article" date="2019" name="Int. J. Syst. Evol. Microbiol.">
        <title>The Global Catalogue of Microorganisms (GCM) 10K type strain sequencing project: providing services to taxonomists for standard genome sequencing and annotation.</title>
        <authorList>
            <consortium name="The Broad Institute Genomics Platform"/>
            <consortium name="The Broad Institute Genome Sequencing Center for Infectious Disease"/>
            <person name="Wu L."/>
            <person name="Ma J."/>
        </authorList>
    </citation>
    <scope>NUCLEOTIDE SEQUENCE [LARGE SCALE GENOMIC DNA]</scope>
    <source>
        <strain evidence="4">JCM 18459</strain>
    </source>
</reference>
<organism evidence="3 4">
    <name type="scientific">Nocardioides marinquilinus</name>
    <dbReference type="NCBI Taxonomy" id="1210400"/>
    <lineage>
        <taxon>Bacteria</taxon>
        <taxon>Bacillati</taxon>
        <taxon>Actinomycetota</taxon>
        <taxon>Actinomycetes</taxon>
        <taxon>Propionibacteriales</taxon>
        <taxon>Nocardioidaceae</taxon>
        <taxon>Nocardioides</taxon>
    </lineage>
</organism>
<feature type="domain" description="DUF2510" evidence="2">
    <location>
        <begin position="305"/>
        <end position="335"/>
    </location>
</feature>
<dbReference type="Proteomes" id="UP001500221">
    <property type="component" value="Unassembled WGS sequence"/>
</dbReference>
<accession>A0ABP9P7G9</accession>
<name>A0ABP9P7G9_9ACTN</name>
<gene>
    <name evidence="3" type="ORF">GCM10023340_04890</name>
</gene>
<evidence type="ECO:0000313" key="4">
    <source>
        <dbReference type="Proteomes" id="UP001500221"/>
    </source>
</evidence>
<protein>
    <recommendedName>
        <fullName evidence="2">DUF2510 domain-containing protein</fullName>
    </recommendedName>
</protein>
<feature type="region of interest" description="Disordered" evidence="1">
    <location>
        <begin position="261"/>
        <end position="311"/>
    </location>
</feature>
<proteinExistence type="predicted"/>
<evidence type="ECO:0000313" key="3">
    <source>
        <dbReference type="EMBL" id="GAA5142048.1"/>
    </source>
</evidence>
<dbReference type="Pfam" id="PF10708">
    <property type="entry name" value="DUF2510"/>
    <property type="match status" value="1"/>
</dbReference>
<dbReference type="InterPro" id="IPR018929">
    <property type="entry name" value="DUF2510"/>
</dbReference>
<keyword evidence="4" id="KW-1185">Reference proteome</keyword>
<comment type="caution">
    <text evidence="3">The sequence shown here is derived from an EMBL/GenBank/DDBJ whole genome shotgun (WGS) entry which is preliminary data.</text>
</comment>
<dbReference type="EMBL" id="BAABKG010000001">
    <property type="protein sequence ID" value="GAA5142048.1"/>
    <property type="molecule type" value="Genomic_DNA"/>
</dbReference>
<evidence type="ECO:0000259" key="2">
    <source>
        <dbReference type="Pfam" id="PF10708"/>
    </source>
</evidence>
<evidence type="ECO:0000256" key="1">
    <source>
        <dbReference type="SAM" id="MobiDB-lite"/>
    </source>
</evidence>
<sequence>MVEQVDLWGQVGAYVPLEPPADKSAVKTLVGALTPQGREQLRADATLHIDGDRIRADVGTTTVGWVPADVARGYLHVFRAMTTVQQVPRVTAQVRIYDNQDAWEDSGLDVDALGRDSIWVTAYISLAEPHLLRPINARPNHRSVELPEGRKQKVAVTVAAGGAQARAWIRPEGAAWVYCSLQPLTEKLARSTREVVQVWIDETAVGSLTPAMSKNFLPLVRLLSDSGRVPVARGIVKGNHLQLEMSVAALKASEVPQSWLRDNDLEPSADGRSPLVVPDATDDPIESPTTEDAIAGTPGGESRAPGFYADPDGMADERFWDGFEWTTRIRMRPKPSR</sequence>